<keyword evidence="2" id="KW-1185">Reference proteome</keyword>
<reference evidence="1" key="1">
    <citation type="journal article" date="2019" name="bioRxiv">
        <title>The Genome of the Zebra Mussel, Dreissena polymorpha: A Resource for Invasive Species Research.</title>
        <authorList>
            <person name="McCartney M.A."/>
            <person name="Auch B."/>
            <person name="Kono T."/>
            <person name="Mallez S."/>
            <person name="Zhang Y."/>
            <person name="Obille A."/>
            <person name="Becker A."/>
            <person name="Abrahante J.E."/>
            <person name="Garbe J."/>
            <person name="Badalamenti J.P."/>
            <person name="Herman A."/>
            <person name="Mangelson H."/>
            <person name="Liachko I."/>
            <person name="Sullivan S."/>
            <person name="Sone E.D."/>
            <person name="Koren S."/>
            <person name="Silverstein K.A.T."/>
            <person name="Beckman K.B."/>
            <person name="Gohl D.M."/>
        </authorList>
    </citation>
    <scope>NUCLEOTIDE SEQUENCE</scope>
    <source>
        <strain evidence="1">Duluth1</strain>
        <tissue evidence="1">Whole animal</tissue>
    </source>
</reference>
<protein>
    <submittedName>
        <fullName evidence="1">Uncharacterized protein</fullName>
    </submittedName>
</protein>
<dbReference type="AlphaFoldDB" id="A0A9D4QYV0"/>
<accession>A0A9D4QYV0</accession>
<evidence type="ECO:0000313" key="2">
    <source>
        <dbReference type="Proteomes" id="UP000828390"/>
    </source>
</evidence>
<name>A0A9D4QYV0_DREPO</name>
<reference evidence="1" key="2">
    <citation type="submission" date="2020-11" db="EMBL/GenBank/DDBJ databases">
        <authorList>
            <person name="McCartney M.A."/>
            <person name="Auch B."/>
            <person name="Kono T."/>
            <person name="Mallez S."/>
            <person name="Becker A."/>
            <person name="Gohl D.M."/>
            <person name="Silverstein K.A.T."/>
            <person name="Koren S."/>
            <person name="Bechman K.B."/>
            <person name="Herman A."/>
            <person name="Abrahante J.E."/>
            <person name="Garbe J."/>
        </authorList>
    </citation>
    <scope>NUCLEOTIDE SEQUENCE</scope>
    <source>
        <strain evidence="1">Duluth1</strain>
        <tissue evidence="1">Whole animal</tissue>
    </source>
</reference>
<dbReference type="EMBL" id="JAIWYP010000003">
    <property type="protein sequence ID" value="KAH3848731.1"/>
    <property type="molecule type" value="Genomic_DNA"/>
</dbReference>
<organism evidence="1 2">
    <name type="scientific">Dreissena polymorpha</name>
    <name type="common">Zebra mussel</name>
    <name type="synonym">Mytilus polymorpha</name>
    <dbReference type="NCBI Taxonomy" id="45954"/>
    <lineage>
        <taxon>Eukaryota</taxon>
        <taxon>Metazoa</taxon>
        <taxon>Spiralia</taxon>
        <taxon>Lophotrochozoa</taxon>
        <taxon>Mollusca</taxon>
        <taxon>Bivalvia</taxon>
        <taxon>Autobranchia</taxon>
        <taxon>Heteroconchia</taxon>
        <taxon>Euheterodonta</taxon>
        <taxon>Imparidentia</taxon>
        <taxon>Neoheterodontei</taxon>
        <taxon>Myida</taxon>
        <taxon>Dreissenoidea</taxon>
        <taxon>Dreissenidae</taxon>
        <taxon>Dreissena</taxon>
    </lineage>
</organism>
<sequence>MRLQVDFLAAPFPAMWTDERRITGVHAHVILYMKSPQERLIADFARVFPAPKQWIWHVTY</sequence>
<proteinExistence type="predicted"/>
<dbReference type="Proteomes" id="UP000828390">
    <property type="component" value="Unassembled WGS sequence"/>
</dbReference>
<evidence type="ECO:0000313" key="1">
    <source>
        <dbReference type="EMBL" id="KAH3848731.1"/>
    </source>
</evidence>
<gene>
    <name evidence="1" type="ORF">DPMN_091111</name>
</gene>
<comment type="caution">
    <text evidence="1">The sequence shown here is derived from an EMBL/GenBank/DDBJ whole genome shotgun (WGS) entry which is preliminary data.</text>
</comment>